<feature type="region of interest" description="Disordered" evidence="1">
    <location>
        <begin position="264"/>
        <end position="315"/>
    </location>
</feature>
<reference evidence="3 4" key="1">
    <citation type="submission" date="2023-11" db="EMBL/GenBank/DDBJ databases">
        <title>Halocaridina rubra genome assembly.</title>
        <authorList>
            <person name="Smith C."/>
        </authorList>
    </citation>
    <scope>NUCLEOTIDE SEQUENCE [LARGE SCALE GENOMIC DNA]</scope>
    <source>
        <strain evidence="3">EP-1</strain>
        <tissue evidence="3">Whole</tissue>
    </source>
</reference>
<keyword evidence="2" id="KW-0732">Signal</keyword>
<feature type="region of interest" description="Disordered" evidence="1">
    <location>
        <begin position="40"/>
        <end position="85"/>
    </location>
</feature>
<accession>A0AAN9AEE4</accession>
<feature type="compositionally biased region" description="Pro residues" evidence="1">
    <location>
        <begin position="269"/>
        <end position="288"/>
    </location>
</feature>
<evidence type="ECO:0000313" key="4">
    <source>
        <dbReference type="Proteomes" id="UP001381693"/>
    </source>
</evidence>
<sequence>MLMFLLFCLGCVTQSCGQAQDYDYFFEYVDSPVNQPQEVQAPLPAQRPVSRGRAPPQQPRARPPTQQVASPDFSSPDQPSTTPVPILVDSRRVDTRTGAFVYEYAGADGSRKYETRYANGTVIGNYTFINDLGEEETRHYSAGVHDPTLIDETTDPNYVDLGNYELYKHLEQPYVHIDGSSSQDDIPLEPVRTRSQDRPLERPSSRPSSRPVARPAPPRTLPEAPIFQDEQLVLAPVPLDFADAAAHFNQRPQQSVPTFDYEDLAAPLSPVPPPPPPPPPTTSLPQGPPLRSIPIRRRPSNVQRPRHRFAISGQSPVSELDSVIRQFQ</sequence>
<evidence type="ECO:0000313" key="3">
    <source>
        <dbReference type="EMBL" id="KAK7085748.1"/>
    </source>
</evidence>
<evidence type="ECO:0000256" key="1">
    <source>
        <dbReference type="SAM" id="MobiDB-lite"/>
    </source>
</evidence>
<name>A0AAN9AEE4_HALRR</name>
<gene>
    <name evidence="3" type="ORF">SK128_000923</name>
</gene>
<feature type="compositionally biased region" description="Basic residues" evidence="1">
    <location>
        <begin position="294"/>
        <end position="309"/>
    </location>
</feature>
<feature type="signal peptide" evidence="2">
    <location>
        <begin position="1"/>
        <end position="19"/>
    </location>
</feature>
<evidence type="ECO:0000256" key="2">
    <source>
        <dbReference type="SAM" id="SignalP"/>
    </source>
</evidence>
<feature type="compositionally biased region" description="Basic and acidic residues" evidence="1">
    <location>
        <begin position="191"/>
        <end position="204"/>
    </location>
</feature>
<dbReference type="Proteomes" id="UP001381693">
    <property type="component" value="Unassembled WGS sequence"/>
</dbReference>
<feature type="chain" id="PRO_5043004780" evidence="2">
    <location>
        <begin position="20"/>
        <end position="328"/>
    </location>
</feature>
<proteinExistence type="predicted"/>
<feature type="compositionally biased region" description="Polar residues" evidence="1">
    <location>
        <begin position="68"/>
        <end position="83"/>
    </location>
</feature>
<feature type="region of interest" description="Disordered" evidence="1">
    <location>
        <begin position="177"/>
        <end position="222"/>
    </location>
</feature>
<dbReference type="AlphaFoldDB" id="A0AAN9AEE4"/>
<organism evidence="3 4">
    <name type="scientific">Halocaridina rubra</name>
    <name type="common">Hawaiian red shrimp</name>
    <dbReference type="NCBI Taxonomy" id="373956"/>
    <lineage>
        <taxon>Eukaryota</taxon>
        <taxon>Metazoa</taxon>
        <taxon>Ecdysozoa</taxon>
        <taxon>Arthropoda</taxon>
        <taxon>Crustacea</taxon>
        <taxon>Multicrustacea</taxon>
        <taxon>Malacostraca</taxon>
        <taxon>Eumalacostraca</taxon>
        <taxon>Eucarida</taxon>
        <taxon>Decapoda</taxon>
        <taxon>Pleocyemata</taxon>
        <taxon>Caridea</taxon>
        <taxon>Atyoidea</taxon>
        <taxon>Atyidae</taxon>
        <taxon>Halocaridina</taxon>
    </lineage>
</organism>
<keyword evidence="4" id="KW-1185">Reference proteome</keyword>
<protein>
    <submittedName>
        <fullName evidence="3">Uncharacterized protein</fullName>
    </submittedName>
</protein>
<comment type="caution">
    <text evidence="3">The sequence shown here is derived from an EMBL/GenBank/DDBJ whole genome shotgun (WGS) entry which is preliminary data.</text>
</comment>
<dbReference type="EMBL" id="JAXCGZ010000611">
    <property type="protein sequence ID" value="KAK7085748.1"/>
    <property type="molecule type" value="Genomic_DNA"/>
</dbReference>